<dbReference type="Proteomes" id="UP000076079">
    <property type="component" value="Chromosome"/>
</dbReference>
<evidence type="ECO:0000313" key="3">
    <source>
        <dbReference type="EMBL" id="AMY12048.1"/>
    </source>
</evidence>
<dbReference type="RefSeq" id="WP_157899715.1">
    <property type="nucleotide sequence ID" value="NZ_CP015136.1"/>
</dbReference>
<dbReference type="Gene3D" id="3.40.50.300">
    <property type="entry name" value="P-loop containing nucleotide triphosphate hydrolases"/>
    <property type="match status" value="1"/>
</dbReference>
<name>A0A143PV23_LUTPR</name>
<dbReference type="Pfam" id="PF10609">
    <property type="entry name" value="ParA"/>
    <property type="match status" value="1"/>
</dbReference>
<dbReference type="InterPro" id="IPR027417">
    <property type="entry name" value="P-loop_NTPase"/>
</dbReference>
<reference evidence="4" key="2">
    <citation type="submission" date="2016-04" db="EMBL/GenBank/DDBJ databases">
        <title>First Complete Genome Sequence of a Subdivision 6 Acidobacterium.</title>
        <authorList>
            <person name="Huang S."/>
            <person name="Vieira S."/>
            <person name="Bunk B."/>
            <person name="Riedel T."/>
            <person name="Sproeer C."/>
            <person name="Overmann J."/>
        </authorList>
    </citation>
    <scope>NUCLEOTIDE SEQUENCE [LARGE SCALE GENOMIC DNA]</scope>
    <source>
        <strain evidence="4">DSM 100886 HEG_-6_39</strain>
    </source>
</reference>
<dbReference type="SUPFAM" id="SSF52540">
    <property type="entry name" value="P-loop containing nucleoside triphosphate hydrolases"/>
    <property type="match status" value="1"/>
</dbReference>
<dbReference type="PANTHER" id="PTHR42961:SF2">
    <property type="entry name" value="IRON-SULFUR PROTEIN NUBPL"/>
    <property type="match status" value="1"/>
</dbReference>
<dbReference type="GO" id="GO:0051539">
    <property type="term" value="F:4 iron, 4 sulfur cluster binding"/>
    <property type="evidence" value="ECO:0007669"/>
    <property type="project" value="TreeGrafter"/>
</dbReference>
<evidence type="ECO:0000256" key="1">
    <source>
        <dbReference type="ARBA" id="ARBA00022741"/>
    </source>
</evidence>
<protein>
    <submittedName>
        <fullName evidence="3">Antiporter inner membrane protein</fullName>
    </submittedName>
</protein>
<dbReference type="EMBL" id="CP015136">
    <property type="protein sequence ID" value="AMY12048.1"/>
    <property type="molecule type" value="Genomic_DNA"/>
</dbReference>
<dbReference type="PANTHER" id="PTHR42961">
    <property type="entry name" value="IRON-SULFUR PROTEIN NUBPL"/>
    <property type="match status" value="1"/>
</dbReference>
<evidence type="ECO:0000313" key="4">
    <source>
        <dbReference type="Proteomes" id="UP000076079"/>
    </source>
</evidence>
<dbReference type="GO" id="GO:0005524">
    <property type="term" value="F:ATP binding"/>
    <property type="evidence" value="ECO:0007669"/>
    <property type="project" value="UniProtKB-KW"/>
</dbReference>
<proteinExistence type="predicted"/>
<keyword evidence="2" id="KW-0067">ATP-binding</keyword>
<dbReference type="InterPro" id="IPR044304">
    <property type="entry name" value="NUBPL-like"/>
</dbReference>
<dbReference type="STRING" id="1855912.LuPra_05320"/>
<sequence length="287" mass="30480">MKSYHDIAGDGGSRVLEQVAEQRARISDGLAGVRHLVAVGSGKGGVGKSTLTLHLAGALRARGLRIAILDADFNGPSQARMAGVQGALFVPGRDRVALPRTSSGIGVFSMGSLVPETSALEFESTAQGESHTWRATREFALLGEILGAFEWGELDLLMFDLPPGAERTVQYADFLGPRTSFVLVTIPSEVARGVVARSVAALSKGPNRLLGYVENMSGYYCRDCDAIKPLFVSRNQADLGIPCLGTVPFDPELAQHCDQGLALADMPDTLVGQALDQIAQRLMEGLD</sequence>
<dbReference type="GO" id="GO:0016226">
    <property type="term" value="P:iron-sulfur cluster assembly"/>
    <property type="evidence" value="ECO:0007669"/>
    <property type="project" value="InterPro"/>
</dbReference>
<gene>
    <name evidence="3" type="ORF">LuPra_05320</name>
</gene>
<organism evidence="3 4">
    <name type="scientific">Luteitalea pratensis</name>
    <dbReference type="NCBI Taxonomy" id="1855912"/>
    <lineage>
        <taxon>Bacteria</taxon>
        <taxon>Pseudomonadati</taxon>
        <taxon>Acidobacteriota</taxon>
        <taxon>Vicinamibacteria</taxon>
        <taxon>Vicinamibacterales</taxon>
        <taxon>Vicinamibacteraceae</taxon>
        <taxon>Luteitalea</taxon>
    </lineage>
</organism>
<dbReference type="OrthoDB" id="9809679at2"/>
<dbReference type="InterPro" id="IPR033756">
    <property type="entry name" value="YlxH/NBP35"/>
</dbReference>
<dbReference type="AlphaFoldDB" id="A0A143PV23"/>
<accession>A0A143PV23</accession>
<dbReference type="KEGG" id="abac:LuPra_05320"/>
<keyword evidence="1" id="KW-0547">Nucleotide-binding</keyword>
<keyword evidence="4" id="KW-1185">Reference proteome</keyword>
<reference evidence="3 4" key="1">
    <citation type="journal article" date="2016" name="Genome Announc.">
        <title>First Complete Genome Sequence of a Subdivision 6 Acidobacterium Strain.</title>
        <authorList>
            <person name="Huang S."/>
            <person name="Vieira S."/>
            <person name="Bunk B."/>
            <person name="Riedel T."/>
            <person name="Sproer C."/>
            <person name="Overmann J."/>
        </authorList>
    </citation>
    <scope>NUCLEOTIDE SEQUENCE [LARGE SCALE GENOMIC DNA]</scope>
    <source>
        <strain evidence="4">DSM 100886 HEG_-6_39</strain>
    </source>
</reference>
<evidence type="ECO:0000256" key="2">
    <source>
        <dbReference type="ARBA" id="ARBA00022840"/>
    </source>
</evidence>